<evidence type="ECO:0000259" key="1">
    <source>
        <dbReference type="PROSITE" id="PS50844"/>
    </source>
</evidence>
<dbReference type="PROSITE" id="PS50844">
    <property type="entry name" value="AFP_LIKE"/>
    <property type="match status" value="1"/>
</dbReference>
<sequence length="106" mass="12083">MKGTDHVFSLEPIGMRKLVRDLRRVHLALGNGIKKFYESEKPGIMKMRKKIVAAKNLPKGHIVRKQDIALKSPGDGTSPIHFEKLIGKKLNRVVKKDQTIQQEFII</sequence>
<dbReference type="InterPro" id="IPR036732">
    <property type="entry name" value="AFP_Neu5c_C_sf"/>
</dbReference>
<dbReference type="InterPro" id="IPR013974">
    <property type="entry name" value="SAF"/>
</dbReference>
<dbReference type="SMART" id="SM00858">
    <property type="entry name" value="SAF"/>
    <property type="match status" value="1"/>
</dbReference>
<organism evidence="2 3">
    <name type="scientific">Candidatus Gottesmanbacteria bacterium RIFCSPHIGHO2_02_FULL_39_11</name>
    <dbReference type="NCBI Taxonomy" id="1798382"/>
    <lineage>
        <taxon>Bacteria</taxon>
        <taxon>Candidatus Gottesmaniibacteriota</taxon>
    </lineage>
</organism>
<dbReference type="InterPro" id="IPR051690">
    <property type="entry name" value="PseI-like"/>
</dbReference>
<accession>A0A1F5ZV29</accession>
<dbReference type="Pfam" id="PF03102">
    <property type="entry name" value="NeuB"/>
    <property type="match status" value="1"/>
</dbReference>
<dbReference type="CDD" id="cd11615">
    <property type="entry name" value="SAF_NeuB_like"/>
    <property type="match status" value="1"/>
</dbReference>
<dbReference type="InterPro" id="IPR006190">
    <property type="entry name" value="SAF_AFP_Neu5Ac"/>
</dbReference>
<dbReference type="Pfam" id="PF08666">
    <property type="entry name" value="SAF"/>
    <property type="match status" value="1"/>
</dbReference>
<dbReference type="InterPro" id="IPR057736">
    <property type="entry name" value="SAF_PseI/NeuA/NeuB"/>
</dbReference>
<gene>
    <name evidence="2" type="ORF">A3D77_02525</name>
</gene>
<evidence type="ECO:0000313" key="2">
    <source>
        <dbReference type="EMBL" id="OGG16310.1"/>
    </source>
</evidence>
<dbReference type="Proteomes" id="UP000176923">
    <property type="component" value="Unassembled WGS sequence"/>
</dbReference>
<dbReference type="InterPro" id="IPR013132">
    <property type="entry name" value="PseI/NeuA/B-like_N"/>
</dbReference>
<dbReference type="EMBL" id="MFJL01000014">
    <property type="protein sequence ID" value="OGG16310.1"/>
    <property type="molecule type" value="Genomic_DNA"/>
</dbReference>
<reference evidence="2 3" key="1">
    <citation type="journal article" date="2016" name="Nat. Commun.">
        <title>Thousands of microbial genomes shed light on interconnected biogeochemical processes in an aquifer system.</title>
        <authorList>
            <person name="Anantharaman K."/>
            <person name="Brown C.T."/>
            <person name="Hug L.A."/>
            <person name="Sharon I."/>
            <person name="Castelle C.J."/>
            <person name="Probst A.J."/>
            <person name="Thomas B.C."/>
            <person name="Singh A."/>
            <person name="Wilkins M.J."/>
            <person name="Karaoz U."/>
            <person name="Brodie E.L."/>
            <person name="Williams K.H."/>
            <person name="Hubbard S.S."/>
            <person name="Banfield J.F."/>
        </authorList>
    </citation>
    <scope>NUCLEOTIDE SEQUENCE [LARGE SCALE GENOMIC DNA]</scope>
</reference>
<dbReference type="SUPFAM" id="SSF51569">
    <property type="entry name" value="Aldolase"/>
    <property type="match status" value="1"/>
</dbReference>
<protein>
    <recommendedName>
        <fullName evidence="1">AFP-like domain-containing protein</fullName>
    </recommendedName>
</protein>
<dbReference type="AlphaFoldDB" id="A0A1F5ZV29"/>
<dbReference type="PANTHER" id="PTHR42966:SF1">
    <property type="entry name" value="SIALIC ACID SYNTHASE"/>
    <property type="match status" value="1"/>
</dbReference>
<feature type="domain" description="AFP-like" evidence="1">
    <location>
        <begin position="50"/>
        <end position="106"/>
    </location>
</feature>
<dbReference type="Gene3D" id="3.90.1210.10">
    <property type="entry name" value="Antifreeze-like/N-acetylneuraminic acid synthase C-terminal domain"/>
    <property type="match status" value="1"/>
</dbReference>
<evidence type="ECO:0000313" key="3">
    <source>
        <dbReference type="Proteomes" id="UP000176923"/>
    </source>
</evidence>
<dbReference type="PANTHER" id="PTHR42966">
    <property type="entry name" value="N-ACETYLNEURAMINATE SYNTHASE"/>
    <property type="match status" value="1"/>
</dbReference>
<dbReference type="SUPFAM" id="SSF51269">
    <property type="entry name" value="AFP III-like domain"/>
    <property type="match status" value="1"/>
</dbReference>
<proteinExistence type="predicted"/>
<comment type="caution">
    <text evidence="2">The sequence shown here is derived from an EMBL/GenBank/DDBJ whole genome shotgun (WGS) entry which is preliminary data.</text>
</comment>
<dbReference type="GO" id="GO:0047444">
    <property type="term" value="F:N-acylneuraminate-9-phosphate synthase activity"/>
    <property type="evidence" value="ECO:0007669"/>
    <property type="project" value="TreeGrafter"/>
</dbReference>
<name>A0A1F5ZV29_9BACT</name>
<dbReference type="STRING" id="1798382.A3D77_02525"/>
<dbReference type="GO" id="GO:0016051">
    <property type="term" value="P:carbohydrate biosynthetic process"/>
    <property type="evidence" value="ECO:0007669"/>
    <property type="project" value="InterPro"/>
</dbReference>